<dbReference type="PRINTS" id="PR00756">
    <property type="entry name" value="ALADIPTASE"/>
</dbReference>
<keyword evidence="11" id="KW-0812">Transmembrane</keyword>
<evidence type="ECO:0000259" key="13">
    <source>
        <dbReference type="Pfam" id="PF11838"/>
    </source>
</evidence>
<keyword evidence="7" id="KW-0482">Metalloprotease</keyword>
<dbReference type="InterPro" id="IPR014782">
    <property type="entry name" value="Peptidase_M1_dom"/>
</dbReference>
<keyword evidence="5" id="KW-0378">Hydrolase</keyword>
<dbReference type="FunCoup" id="G0N8I3">
    <property type="interactions" value="19"/>
</dbReference>
<keyword evidence="16" id="KW-1185">Reference proteome</keyword>
<accession>G0N8I3</accession>
<keyword evidence="2" id="KW-0031">Aminopeptidase</keyword>
<dbReference type="EMBL" id="GL379850">
    <property type="protein sequence ID" value="EGT55372.1"/>
    <property type="molecule type" value="Genomic_DNA"/>
</dbReference>
<dbReference type="InterPro" id="IPR042097">
    <property type="entry name" value="Aminopeptidase_N-like_N_sf"/>
</dbReference>
<dbReference type="GO" id="GO:0006508">
    <property type="term" value="P:proteolysis"/>
    <property type="evidence" value="ECO:0007669"/>
    <property type="project" value="UniProtKB-KW"/>
</dbReference>
<evidence type="ECO:0000256" key="6">
    <source>
        <dbReference type="ARBA" id="ARBA00022833"/>
    </source>
</evidence>
<feature type="binding site" evidence="9">
    <location>
        <position position="487"/>
    </location>
    <ligand>
        <name>Zn(2+)</name>
        <dbReference type="ChEBI" id="CHEBI:29105"/>
        <note>catalytic</note>
    </ligand>
</feature>
<dbReference type="STRING" id="135651.G0N8I3"/>
<evidence type="ECO:0000256" key="9">
    <source>
        <dbReference type="PIRSR" id="PIRSR634016-3"/>
    </source>
</evidence>
<dbReference type="OrthoDB" id="6337587at2759"/>
<dbReference type="InterPro" id="IPR001930">
    <property type="entry name" value="Peptidase_M1"/>
</dbReference>
<keyword evidence="11" id="KW-0472">Membrane</keyword>
<dbReference type="GO" id="GO:0016020">
    <property type="term" value="C:membrane"/>
    <property type="evidence" value="ECO:0007669"/>
    <property type="project" value="TreeGrafter"/>
</dbReference>
<evidence type="ECO:0000259" key="14">
    <source>
        <dbReference type="Pfam" id="PF17900"/>
    </source>
</evidence>
<keyword evidence="4 9" id="KW-0479">Metal-binding</keyword>
<sequence>MTGISSFFAEFVIAPFALEECRQGTSSEPGRMRPFSDAVTASASTTSTTAVATTVRREQRVSPCCSARPLAIGIVAVSMSFALIYFLMIVPLTQTIIPTPFPSTSTSSSEPGHSTTVFQPTDTPLINSTLIISTTENIPETTKDPLYQFIDDKHHRLQIPLIHIPLLYEVKLKLFIPWKPSVNYGADNFIVEGHVRVHFVSGGGSRVLLHSDSEQHVGECVVRDEFGREIFVKHVGRGFPQILDLHLATDMIHGMNYTLDVAFRRHMELETAAGLFAVPYTYENETRYVIATHLQVSEARTVFPCIDVPEVKAQFDTVIIHPTGTTAIANMMDNSTVVDGGWTTTTFRRTPPMSTYLFAFSVSDYPYLEVFSSRGVRSRIYVDPSKVDAAQLVTNSISPVLDFYEDYFGIPYPLEKLDVIIVPALSVTAMENWGLITIRQSDALFKKGQFAITQKHNILEIISHEVAHQWFGNLVTMKWWNDLWLNEGFATLISVRAVDFLENTTWRYEDRSAELQCVALRIDQMDGMVPVSGSKFSNLGRYMDARPKLNAIVYKKSSIIIRMIERLIEEDIFKQGLRRFLNSFLYKNADHEDLFNVLLYVHDSSAGGHLSGQNFSLSDVMDTWVRQAHFPVVHVNRKEGSIVTLRQEKYEHIPYDPPRPNEQVWKIPIFYDDPVSSKHKVFWLTDKQPKVFDMGGQLVVDPHQLTYMRLRYDMEMYSDITMALLHDYNSIPANSRSRLIDDTMAMAEFGQLSYKVSFNITMYMSRETSYRPFQTFSAYLDFFLPRMYIHESWPIYKEYLEIILGAQYDKFYNQGLDVDMDNDMDVFETRNLVVQRACTIGYAPCIKMAKEKFAELRKNCSEDHQLLSTKSCNQIPYYLRSSVYAAAISHGSQEDFEFLFKKWNMEHYIMERDNIFTGLCNTNVRNNSDLTWRALLKNRARENIMARAGACSKHLVNNSFILDLFYEDSEYLKELTETADHALSGVLILVVRNIYSKEDIVRLDEMLKPHPIFSKHLGGNRYHAMERIKWRKVVAPFFAGNASEAIEEMRKIQIAV</sequence>
<feature type="active site" description="Proton acceptor" evidence="8">
    <location>
        <position position="465"/>
    </location>
</feature>
<comment type="cofactor">
    <cofactor evidence="9">
        <name>Zn(2+)</name>
        <dbReference type="ChEBI" id="CHEBI:29105"/>
    </cofactor>
    <text evidence="9">Binds 1 zinc ion per subunit.</text>
</comment>
<dbReference type="PANTHER" id="PTHR11533">
    <property type="entry name" value="PROTEASE M1 ZINC METALLOPROTEASE"/>
    <property type="match status" value="1"/>
</dbReference>
<evidence type="ECO:0000256" key="7">
    <source>
        <dbReference type="ARBA" id="ARBA00023049"/>
    </source>
</evidence>
<dbReference type="InParanoid" id="G0N8I3"/>
<dbReference type="GO" id="GO:0005615">
    <property type="term" value="C:extracellular space"/>
    <property type="evidence" value="ECO:0007669"/>
    <property type="project" value="TreeGrafter"/>
</dbReference>
<dbReference type="Gene3D" id="1.25.50.20">
    <property type="match status" value="1"/>
</dbReference>
<evidence type="ECO:0000256" key="10">
    <source>
        <dbReference type="PIRSR" id="PIRSR634016-4"/>
    </source>
</evidence>
<evidence type="ECO:0000256" key="1">
    <source>
        <dbReference type="ARBA" id="ARBA00010136"/>
    </source>
</evidence>
<name>G0N8I3_CAEBE</name>
<dbReference type="InterPro" id="IPR045357">
    <property type="entry name" value="Aminopeptidase_N-like_N"/>
</dbReference>
<feature type="domain" description="Peptidase M1 membrane alanine aminopeptidase" evidence="12">
    <location>
        <begin position="397"/>
        <end position="624"/>
    </location>
</feature>
<dbReference type="SUPFAM" id="SSF55486">
    <property type="entry name" value="Metalloproteases ('zincins'), catalytic domain"/>
    <property type="match status" value="1"/>
</dbReference>
<protein>
    <recommendedName>
        <fullName evidence="17">Aminopeptidase</fullName>
    </recommendedName>
</protein>
<evidence type="ECO:0008006" key="17">
    <source>
        <dbReference type="Google" id="ProtNLM"/>
    </source>
</evidence>
<dbReference type="Gene3D" id="2.60.40.1730">
    <property type="entry name" value="tricorn interacting facor f3 domain"/>
    <property type="match status" value="1"/>
</dbReference>
<keyword evidence="3" id="KW-0645">Protease</keyword>
<evidence type="ECO:0000313" key="15">
    <source>
        <dbReference type="EMBL" id="EGT55372.1"/>
    </source>
</evidence>
<dbReference type="InterPro" id="IPR024571">
    <property type="entry name" value="ERAP1-like_C_dom"/>
</dbReference>
<gene>
    <name evidence="15" type="ORF">CAEBREN_15778</name>
</gene>
<dbReference type="PANTHER" id="PTHR11533:SF299">
    <property type="entry name" value="AMINOPEPTIDASE"/>
    <property type="match status" value="1"/>
</dbReference>
<evidence type="ECO:0000256" key="2">
    <source>
        <dbReference type="ARBA" id="ARBA00022438"/>
    </source>
</evidence>
<evidence type="ECO:0000256" key="8">
    <source>
        <dbReference type="PIRSR" id="PIRSR634016-1"/>
    </source>
</evidence>
<feature type="transmembrane region" description="Helical" evidence="11">
    <location>
        <begin position="70"/>
        <end position="92"/>
    </location>
</feature>
<dbReference type="GO" id="GO:0070006">
    <property type="term" value="F:metalloaminopeptidase activity"/>
    <property type="evidence" value="ECO:0007669"/>
    <property type="project" value="TreeGrafter"/>
</dbReference>
<dbReference type="InterPro" id="IPR034016">
    <property type="entry name" value="M1_APN-typ"/>
</dbReference>
<keyword evidence="11" id="KW-1133">Transmembrane helix</keyword>
<comment type="similarity">
    <text evidence="1">Belongs to the peptidase M1 family.</text>
</comment>
<proteinExistence type="inferred from homology"/>
<evidence type="ECO:0000313" key="16">
    <source>
        <dbReference type="Proteomes" id="UP000008068"/>
    </source>
</evidence>
<evidence type="ECO:0000259" key="12">
    <source>
        <dbReference type="Pfam" id="PF01433"/>
    </source>
</evidence>
<evidence type="ECO:0000256" key="3">
    <source>
        <dbReference type="ARBA" id="ARBA00022670"/>
    </source>
</evidence>
<feature type="site" description="Transition state stabilizer" evidence="10">
    <location>
        <position position="554"/>
    </location>
</feature>
<feature type="binding site" evidence="9">
    <location>
        <position position="464"/>
    </location>
    <ligand>
        <name>Zn(2+)</name>
        <dbReference type="ChEBI" id="CHEBI:29105"/>
        <note>catalytic</note>
    </ligand>
</feature>
<dbReference type="AlphaFoldDB" id="G0N8I3"/>
<evidence type="ECO:0000256" key="11">
    <source>
        <dbReference type="SAM" id="Phobius"/>
    </source>
</evidence>
<dbReference type="Pfam" id="PF17900">
    <property type="entry name" value="Peptidase_M1_N"/>
    <property type="match status" value="1"/>
</dbReference>
<dbReference type="OMA" id="VWCQSAM"/>
<dbReference type="FunFam" id="1.10.390.10:FF:000006">
    <property type="entry name" value="Puromycin-sensitive aminopeptidase"/>
    <property type="match status" value="1"/>
</dbReference>
<dbReference type="Proteomes" id="UP000008068">
    <property type="component" value="Unassembled WGS sequence"/>
</dbReference>
<reference evidence="16" key="1">
    <citation type="submission" date="2011-07" db="EMBL/GenBank/DDBJ databases">
        <authorList>
            <consortium name="Caenorhabditis brenneri Sequencing and Analysis Consortium"/>
            <person name="Wilson R.K."/>
        </authorList>
    </citation>
    <scope>NUCLEOTIDE SEQUENCE [LARGE SCALE GENOMIC DNA]</scope>
    <source>
        <strain evidence="16">PB2801</strain>
    </source>
</reference>
<feature type="domain" description="Aminopeptidase N-like N-terminal" evidence="14">
    <location>
        <begin position="165"/>
        <end position="357"/>
    </location>
</feature>
<dbReference type="Gene3D" id="1.10.390.10">
    <property type="entry name" value="Neutral Protease Domain 2"/>
    <property type="match status" value="1"/>
</dbReference>
<dbReference type="InterPro" id="IPR027268">
    <property type="entry name" value="Peptidase_M4/M1_CTD_sf"/>
</dbReference>
<keyword evidence="6 9" id="KW-0862">Zinc</keyword>
<dbReference type="GO" id="GO:0042277">
    <property type="term" value="F:peptide binding"/>
    <property type="evidence" value="ECO:0007669"/>
    <property type="project" value="TreeGrafter"/>
</dbReference>
<dbReference type="GO" id="GO:0008270">
    <property type="term" value="F:zinc ion binding"/>
    <property type="evidence" value="ECO:0007669"/>
    <property type="project" value="InterPro"/>
</dbReference>
<dbReference type="SUPFAM" id="SSF63737">
    <property type="entry name" value="Leukotriene A4 hydrolase N-terminal domain"/>
    <property type="match status" value="1"/>
</dbReference>
<organism evidence="16">
    <name type="scientific">Caenorhabditis brenneri</name>
    <name type="common">Nematode worm</name>
    <dbReference type="NCBI Taxonomy" id="135651"/>
    <lineage>
        <taxon>Eukaryota</taxon>
        <taxon>Metazoa</taxon>
        <taxon>Ecdysozoa</taxon>
        <taxon>Nematoda</taxon>
        <taxon>Chromadorea</taxon>
        <taxon>Rhabditida</taxon>
        <taxon>Rhabditina</taxon>
        <taxon>Rhabditomorpha</taxon>
        <taxon>Rhabditoidea</taxon>
        <taxon>Rhabditidae</taxon>
        <taxon>Peloderinae</taxon>
        <taxon>Caenorhabditis</taxon>
    </lineage>
</organism>
<dbReference type="Pfam" id="PF01433">
    <property type="entry name" value="Peptidase_M1"/>
    <property type="match status" value="1"/>
</dbReference>
<feature type="domain" description="ERAP1-like C-terminal" evidence="13">
    <location>
        <begin position="700"/>
        <end position="1011"/>
    </location>
</feature>
<dbReference type="HOGENOM" id="CLU_003705_2_1_1"/>
<dbReference type="Pfam" id="PF11838">
    <property type="entry name" value="ERAP1_C"/>
    <property type="match status" value="1"/>
</dbReference>
<dbReference type="InterPro" id="IPR050344">
    <property type="entry name" value="Peptidase_M1_aminopeptidases"/>
</dbReference>
<dbReference type="CDD" id="cd09601">
    <property type="entry name" value="M1_APN-Q_like"/>
    <property type="match status" value="1"/>
</dbReference>
<feature type="binding site" evidence="9">
    <location>
        <position position="468"/>
    </location>
    <ligand>
        <name>Zn(2+)</name>
        <dbReference type="ChEBI" id="CHEBI:29105"/>
        <note>catalytic</note>
    </ligand>
</feature>
<dbReference type="eggNOG" id="KOG1046">
    <property type="taxonomic scope" value="Eukaryota"/>
</dbReference>
<dbReference type="Gene3D" id="2.60.40.1910">
    <property type="match status" value="1"/>
</dbReference>
<dbReference type="MEROPS" id="M01.A22"/>
<evidence type="ECO:0000256" key="5">
    <source>
        <dbReference type="ARBA" id="ARBA00022801"/>
    </source>
</evidence>
<evidence type="ECO:0000256" key="4">
    <source>
        <dbReference type="ARBA" id="ARBA00022723"/>
    </source>
</evidence>
<dbReference type="GO" id="GO:0043171">
    <property type="term" value="P:peptide catabolic process"/>
    <property type="evidence" value="ECO:0007669"/>
    <property type="project" value="TreeGrafter"/>
</dbReference>
<dbReference type="GO" id="GO:0005737">
    <property type="term" value="C:cytoplasm"/>
    <property type="evidence" value="ECO:0007669"/>
    <property type="project" value="TreeGrafter"/>
</dbReference>